<feature type="domain" description="Tubulin-folding cofactor D C-terminal" evidence="3">
    <location>
        <begin position="959"/>
        <end position="1145"/>
    </location>
</feature>
<accession>A0ABD1RUD6</accession>
<evidence type="ECO:0000256" key="2">
    <source>
        <dbReference type="SAM" id="MobiDB-lite"/>
    </source>
</evidence>
<keyword evidence="1" id="KW-0143">Chaperone</keyword>
<dbReference type="Pfam" id="PF23579">
    <property type="entry name" value="ARM_TBCD"/>
    <property type="match status" value="1"/>
</dbReference>
<dbReference type="PANTHER" id="PTHR12658">
    <property type="entry name" value="BETA-TUBULIN COFACTOR D"/>
    <property type="match status" value="1"/>
</dbReference>
<dbReference type="EMBL" id="JBFOLK010000008">
    <property type="protein sequence ID" value="KAL2492042.1"/>
    <property type="molecule type" value="Genomic_DNA"/>
</dbReference>
<gene>
    <name evidence="5" type="ORF">Adt_27670</name>
</gene>
<feature type="compositionally biased region" description="Basic and acidic residues" evidence="2">
    <location>
        <begin position="1"/>
        <end position="15"/>
    </location>
</feature>
<dbReference type="SUPFAM" id="SSF48371">
    <property type="entry name" value="ARM repeat"/>
    <property type="match status" value="1"/>
</dbReference>
<dbReference type="Pfam" id="PF25767">
    <property type="entry name" value="ARM_TBCD_2nd"/>
    <property type="match status" value="1"/>
</dbReference>
<dbReference type="InterPro" id="IPR016024">
    <property type="entry name" value="ARM-type_fold"/>
</dbReference>
<dbReference type="InterPro" id="IPR022577">
    <property type="entry name" value="TBCD_C"/>
</dbReference>
<reference evidence="6" key="1">
    <citation type="submission" date="2024-07" db="EMBL/GenBank/DDBJ databases">
        <title>Two chromosome-level genome assemblies of Korean endemic species Abeliophyllum distichum and Forsythia ovata (Oleaceae).</title>
        <authorList>
            <person name="Jang H."/>
        </authorList>
    </citation>
    <scope>NUCLEOTIDE SEQUENCE [LARGE SCALE GENOMIC DNA]</scope>
</reference>
<feature type="region of interest" description="Disordered" evidence="2">
    <location>
        <begin position="1"/>
        <end position="28"/>
    </location>
</feature>
<proteinExistence type="predicted"/>
<sequence length="1277" mass="143269">MASSREELDNIKENDENNSLLSSLQEEDDEHESKESVLQKYFLQEWKLVKSLLDDIVLNRGACDLSSVHKIRSIMDKYQEQGQLLEPYLESIVSPLMSIVRSRAAELVVASEEILEIIKPLCIIIYSLVTVCGYKSVIKFFPHQVSDLELAVSLLDKCHNTNTTTSLRQESTGEMEAKCIMLLWLSILVLIPFDLSSVDTSMADDNYVRRDEPPPLVMKILEFCKDYLSNPGPTRTIAGLLLSKLLTRPDMSKAFTSFIDWTHEIFSSVEDNVIDHFRLLGAVEALAVIFKIGNTKALLNVVPIVWNDTSALIKSNSAARSPLLRKYLVKLTQRIGLTCLPHRSPIWCYVVRNSTLGEKISSNMTGDGNRLNQAVNIDSSSFYQHASSLEEEDMDVPEIVEEIIELLLSGLRDTDTVVRWSAAKGIGRVTSRLTYSLSDEVLSSVLERFSAYEGDGSWHGGCLALAELARRGLLLPISFPKVVPVIIKALHYDVRRGPHSVGSHVRDAAAYVCWAFGRSYYHRDMKNVLEQLAPHLLVVACYDREVNCRRAAAAAFQENVGRQGNFPHGIDIVNTADFFALSSRVNSYLRVAVSIAQYDGYLYPFVDELIDSKIPHWDKSLRELAANAISSLVKFKPDYFANVVLEKLIPCTLSSDLCMRHGATLAAGEVVLALHEGNYVLSTDKQKMVANMVPAIEKARLYRGKGGEIMRSAVSRFIECIARVQVHLTEKIKRSLLDTLNENLRHPNSHIQNAAVEALKHYVPAYHLSTENKGMNDITSRYLEQLTDLNVAARRGSALALSVLPFQLLARDWKSVLPKLCSSCAIEDNPEDRDAEARMNAVKALVSVCRTLTDAGQFSDLFSEEDGISLFLFIRSEVMCSLFKALDDYSVDNRGDVGSWVREAAMDGLERCTYILCKRDSLDFPCKSQGFKSISELHNKENAQNDQIKSCFDENLATNLVGGIAKQAVEKMDKIRESAARILQRILYNKTIFVPYIPYREKLENIVPDEADIKWGVPTFSYPRFVQLLRHSCYSKYIISGLVISIGGLQESLRKASLSALLDYLQSTETEGQIDSREFSLSTDILWVLQKYKRCDRVIIPTLKTLEILFSKKILLNMEARTTVFCAGVLDSLAIELRRSKDFSKLCAGIAILGYISSILEPINIRAFSQLLTFLDHRYPKIRKSASEQVYLVLLENGNLISEEKVDKAVEIITETCWEGDIEEAKNKKLQLCYIANIETEQALKATPAELNKIVQQNRATADENASYSSLVGSAGF</sequence>
<evidence type="ECO:0000259" key="3">
    <source>
        <dbReference type="Pfam" id="PF12612"/>
    </source>
</evidence>
<evidence type="ECO:0000259" key="4">
    <source>
        <dbReference type="Pfam" id="PF25767"/>
    </source>
</evidence>
<comment type="caution">
    <text evidence="5">The sequence shown here is derived from an EMBL/GenBank/DDBJ whole genome shotgun (WGS) entry which is preliminary data.</text>
</comment>
<dbReference type="Pfam" id="PF12612">
    <property type="entry name" value="TFCD_C"/>
    <property type="match status" value="1"/>
</dbReference>
<dbReference type="InterPro" id="IPR058033">
    <property type="entry name" value="ARM_TBCD_2nd"/>
</dbReference>
<dbReference type="AlphaFoldDB" id="A0ABD1RUD6"/>
<dbReference type="PANTHER" id="PTHR12658:SF0">
    <property type="entry name" value="TUBULIN-SPECIFIC CHAPERONE D"/>
    <property type="match status" value="1"/>
</dbReference>
<dbReference type="Gene3D" id="1.25.10.10">
    <property type="entry name" value="Leucine-rich Repeat Variant"/>
    <property type="match status" value="2"/>
</dbReference>
<dbReference type="InterPro" id="IPR033162">
    <property type="entry name" value="TBCD"/>
</dbReference>
<name>A0ABD1RUD6_9LAMI</name>
<evidence type="ECO:0000256" key="1">
    <source>
        <dbReference type="ARBA" id="ARBA00023186"/>
    </source>
</evidence>
<protein>
    <submittedName>
        <fullName evidence="5">Tubulin-folding cofactor D</fullName>
    </submittedName>
</protein>
<organism evidence="5 6">
    <name type="scientific">Abeliophyllum distichum</name>
    <dbReference type="NCBI Taxonomy" id="126358"/>
    <lineage>
        <taxon>Eukaryota</taxon>
        <taxon>Viridiplantae</taxon>
        <taxon>Streptophyta</taxon>
        <taxon>Embryophyta</taxon>
        <taxon>Tracheophyta</taxon>
        <taxon>Spermatophyta</taxon>
        <taxon>Magnoliopsida</taxon>
        <taxon>eudicotyledons</taxon>
        <taxon>Gunneridae</taxon>
        <taxon>Pentapetalae</taxon>
        <taxon>asterids</taxon>
        <taxon>lamiids</taxon>
        <taxon>Lamiales</taxon>
        <taxon>Oleaceae</taxon>
        <taxon>Forsythieae</taxon>
        <taxon>Abeliophyllum</taxon>
    </lineage>
</organism>
<dbReference type="Proteomes" id="UP001604336">
    <property type="component" value="Unassembled WGS sequence"/>
</dbReference>
<keyword evidence="6" id="KW-1185">Reference proteome</keyword>
<feature type="domain" description="Tubulin-folding cofactor D ARM repeats" evidence="4">
    <location>
        <begin position="323"/>
        <end position="570"/>
    </location>
</feature>
<evidence type="ECO:0000313" key="5">
    <source>
        <dbReference type="EMBL" id="KAL2492042.1"/>
    </source>
</evidence>
<dbReference type="InterPro" id="IPR011989">
    <property type="entry name" value="ARM-like"/>
</dbReference>
<evidence type="ECO:0000313" key="6">
    <source>
        <dbReference type="Proteomes" id="UP001604336"/>
    </source>
</evidence>